<name>A0AA37FNE3_AQUAC</name>
<evidence type="ECO:0000313" key="1">
    <source>
        <dbReference type="EMBL" id="GIZ90886.1"/>
    </source>
</evidence>
<accession>A0AA37FNE3</accession>
<proteinExistence type="predicted"/>
<dbReference type="Proteomes" id="UP000887228">
    <property type="component" value="Unassembled WGS sequence"/>
</dbReference>
<reference evidence="1 4" key="1">
    <citation type="submission" date="2021-07" db="EMBL/GenBank/DDBJ databases">
        <title>Whole genome sequencing of carbapenem-resistant Pseudomonas spp. isolated in Japan.</title>
        <authorList>
            <person name="Suzuki M."/>
            <person name="Maehana S."/>
            <person name="Kitasato H."/>
        </authorList>
    </citation>
    <scope>NUCLEOTIDE SEQUENCE</scope>
    <source>
        <strain evidence="1">KAM435</strain>
        <strain evidence="2 4">KAM436</strain>
    </source>
</reference>
<gene>
    <name evidence="1" type="ORF">KAM435_42130</name>
    <name evidence="2" type="ORF">KAM436_42280</name>
</gene>
<sequence>MCAINRSYRAIERAQLKPECETLANRTYSFSRSCLIKGSQVEERKILVALAPQILGVPHK</sequence>
<dbReference type="EMBL" id="BPMS01000039">
    <property type="protein sequence ID" value="GIZ90886.1"/>
    <property type="molecule type" value="Genomic_DNA"/>
</dbReference>
<evidence type="ECO:0000313" key="3">
    <source>
        <dbReference type="Proteomes" id="UP000887212"/>
    </source>
</evidence>
<organism evidence="1 3">
    <name type="scientific">Aquipseudomonas alcaligenes</name>
    <name type="common">Pseudomonas alcaligenes</name>
    <dbReference type="NCBI Taxonomy" id="43263"/>
    <lineage>
        <taxon>Bacteria</taxon>
        <taxon>Pseudomonadati</taxon>
        <taxon>Pseudomonadota</taxon>
        <taxon>Gammaproteobacteria</taxon>
        <taxon>Pseudomonadales</taxon>
        <taxon>Pseudomonadaceae</taxon>
        <taxon>Aquipseudomonas</taxon>
    </lineage>
</organism>
<evidence type="ECO:0000313" key="2">
    <source>
        <dbReference type="EMBL" id="GIZ95260.1"/>
    </source>
</evidence>
<protein>
    <submittedName>
        <fullName evidence="1">Uncharacterized protein</fullName>
    </submittedName>
</protein>
<evidence type="ECO:0000313" key="4">
    <source>
        <dbReference type="Proteomes" id="UP000887228"/>
    </source>
</evidence>
<dbReference type="EMBL" id="BPMT01000038">
    <property type="protein sequence ID" value="GIZ95260.1"/>
    <property type="molecule type" value="Genomic_DNA"/>
</dbReference>
<comment type="caution">
    <text evidence="1">The sequence shown here is derived from an EMBL/GenBank/DDBJ whole genome shotgun (WGS) entry which is preliminary data.</text>
</comment>
<dbReference type="Proteomes" id="UP000887212">
    <property type="component" value="Unassembled WGS sequence"/>
</dbReference>
<dbReference type="AlphaFoldDB" id="A0AA37FNE3"/>